<name>A0A7M5UR97_9CNID</name>
<accession>A0A7M5UR97</accession>
<keyword evidence="3" id="KW-1185">Reference proteome</keyword>
<organism evidence="2 3">
    <name type="scientific">Clytia hemisphaerica</name>
    <dbReference type="NCBI Taxonomy" id="252671"/>
    <lineage>
        <taxon>Eukaryota</taxon>
        <taxon>Metazoa</taxon>
        <taxon>Cnidaria</taxon>
        <taxon>Hydrozoa</taxon>
        <taxon>Hydroidolina</taxon>
        <taxon>Leptothecata</taxon>
        <taxon>Obeliida</taxon>
        <taxon>Clytiidae</taxon>
        <taxon>Clytia</taxon>
    </lineage>
</organism>
<protein>
    <submittedName>
        <fullName evidence="2">Uncharacterized protein</fullName>
    </submittedName>
</protein>
<dbReference type="AlphaFoldDB" id="A0A7M5UR97"/>
<dbReference type="Proteomes" id="UP000594262">
    <property type="component" value="Unplaced"/>
</dbReference>
<evidence type="ECO:0000313" key="3">
    <source>
        <dbReference type="Proteomes" id="UP000594262"/>
    </source>
</evidence>
<proteinExistence type="predicted"/>
<evidence type="ECO:0000313" key="2">
    <source>
        <dbReference type="EnsemblMetazoa" id="CLYHEMP004475.1"/>
    </source>
</evidence>
<sequence>MASKELCDILYDFDIDESIPIVFENYIGENQNESEEILIPDDIISADLDIIDFDSIIMENTPPPVVVEEENTPESVTSPETISPESQPSPQNPSPKNHSSEDQSDNPSNIDTQNTNANNKSYDYSVLQSSFQCYHYSTTDTMGTFH</sequence>
<evidence type="ECO:0000256" key="1">
    <source>
        <dbReference type="SAM" id="MobiDB-lite"/>
    </source>
</evidence>
<feature type="compositionally biased region" description="Polar residues" evidence="1">
    <location>
        <begin position="105"/>
        <end position="121"/>
    </location>
</feature>
<reference evidence="2" key="1">
    <citation type="submission" date="2021-01" db="UniProtKB">
        <authorList>
            <consortium name="EnsemblMetazoa"/>
        </authorList>
    </citation>
    <scope>IDENTIFICATION</scope>
</reference>
<feature type="compositionally biased region" description="Low complexity" evidence="1">
    <location>
        <begin position="73"/>
        <end position="97"/>
    </location>
</feature>
<dbReference type="EnsemblMetazoa" id="CLYHEMT004475.1">
    <property type="protein sequence ID" value="CLYHEMP004475.1"/>
    <property type="gene ID" value="CLYHEMG004475"/>
</dbReference>
<feature type="region of interest" description="Disordered" evidence="1">
    <location>
        <begin position="61"/>
        <end position="121"/>
    </location>
</feature>